<feature type="domain" description="RGS" evidence="2">
    <location>
        <begin position="113"/>
        <end position="234"/>
    </location>
</feature>
<dbReference type="PROSITE" id="PS50132">
    <property type="entry name" value="RGS"/>
    <property type="match status" value="1"/>
</dbReference>
<dbReference type="PROSITE" id="PS50042">
    <property type="entry name" value="CNMP_BINDING_3"/>
    <property type="match status" value="1"/>
</dbReference>
<dbReference type="Proteomes" id="UP000023152">
    <property type="component" value="Unassembled WGS sequence"/>
</dbReference>
<dbReference type="InterPro" id="IPR018490">
    <property type="entry name" value="cNMP-bd_dom_sf"/>
</dbReference>
<comment type="caution">
    <text evidence="3">The sequence shown here is derived from an EMBL/GenBank/DDBJ whole genome shotgun (WGS) entry which is preliminary data.</text>
</comment>
<dbReference type="InterPro" id="IPR014710">
    <property type="entry name" value="RmlC-like_jellyroll"/>
</dbReference>
<dbReference type="SUPFAM" id="SSF48097">
    <property type="entry name" value="Regulator of G-protein signaling, RGS"/>
    <property type="match status" value="1"/>
</dbReference>
<dbReference type="InterPro" id="IPR016137">
    <property type="entry name" value="RGS"/>
</dbReference>
<dbReference type="OrthoDB" id="196547at2759"/>
<dbReference type="InterPro" id="IPR044926">
    <property type="entry name" value="RGS_subdomain_2"/>
</dbReference>
<dbReference type="PRINTS" id="PR01301">
    <property type="entry name" value="RGSPROTEIN"/>
</dbReference>
<evidence type="ECO:0008006" key="5">
    <source>
        <dbReference type="Google" id="ProtNLM"/>
    </source>
</evidence>
<dbReference type="EMBL" id="ASPP01027629">
    <property type="protein sequence ID" value="ETO05960.1"/>
    <property type="molecule type" value="Genomic_DNA"/>
</dbReference>
<sequence length="282" mass="33212">EKEKENNNNNNKDDNIIDNGNVVDFIKDGIMYSEIEASVLSPGHYFGETSLLNEKDKDKDETDKNNQSSLPRFVCKCDCVIFEMEKKNIDLFFEQVPQARQWFDIMLSRYNCDLNTILQIPKALRYFTMFLESEFSAENIHFYLAIREYKKSFTFLHQNTKIDMANIICNAFIADSADQQINISGRLKRNILRQVQDKNITENMFDDCLHCVITLIERDSFPRFKQSIMFQQFLSSVENFTVTTKHDWERKLGDENKVDIIRRTSTFDKLIQNNKILERALS</sequence>
<dbReference type="AlphaFoldDB" id="X6LZ11"/>
<dbReference type="PANTHER" id="PTHR10845:SF192">
    <property type="entry name" value="DOUBLE HIT, ISOFORM B"/>
    <property type="match status" value="1"/>
</dbReference>
<protein>
    <recommendedName>
        <fullName evidence="5">RGS domain-containing protein</fullName>
    </recommendedName>
</protein>
<gene>
    <name evidence="3" type="ORF">RFI_31437</name>
</gene>
<evidence type="ECO:0000313" key="4">
    <source>
        <dbReference type="Proteomes" id="UP000023152"/>
    </source>
</evidence>
<dbReference type="Gene3D" id="1.10.167.10">
    <property type="entry name" value="Regulator of G-protein Signalling 4, domain 2"/>
    <property type="match status" value="1"/>
</dbReference>
<name>X6LZ11_RETFI</name>
<feature type="domain" description="Cyclic nucleotide-binding" evidence="1">
    <location>
        <begin position="16"/>
        <end position="62"/>
    </location>
</feature>
<dbReference type="SMART" id="SM00315">
    <property type="entry name" value="RGS"/>
    <property type="match status" value="1"/>
</dbReference>
<keyword evidence="4" id="KW-1185">Reference proteome</keyword>
<reference evidence="3 4" key="1">
    <citation type="journal article" date="2013" name="Curr. Biol.">
        <title>The Genome of the Foraminiferan Reticulomyxa filosa.</title>
        <authorList>
            <person name="Glockner G."/>
            <person name="Hulsmann N."/>
            <person name="Schleicher M."/>
            <person name="Noegel A.A."/>
            <person name="Eichinger L."/>
            <person name="Gallinger C."/>
            <person name="Pawlowski J."/>
            <person name="Sierra R."/>
            <person name="Euteneuer U."/>
            <person name="Pillet L."/>
            <person name="Moustafa A."/>
            <person name="Platzer M."/>
            <person name="Groth M."/>
            <person name="Szafranski K."/>
            <person name="Schliwa M."/>
        </authorList>
    </citation>
    <scope>NUCLEOTIDE SEQUENCE [LARGE SCALE GENOMIC DNA]</scope>
</reference>
<organism evidence="3 4">
    <name type="scientific">Reticulomyxa filosa</name>
    <dbReference type="NCBI Taxonomy" id="46433"/>
    <lineage>
        <taxon>Eukaryota</taxon>
        <taxon>Sar</taxon>
        <taxon>Rhizaria</taxon>
        <taxon>Retaria</taxon>
        <taxon>Foraminifera</taxon>
        <taxon>Monothalamids</taxon>
        <taxon>Reticulomyxidae</taxon>
        <taxon>Reticulomyxa</taxon>
    </lineage>
</organism>
<dbReference type="Pfam" id="PF00615">
    <property type="entry name" value="RGS"/>
    <property type="match status" value="1"/>
</dbReference>
<accession>X6LZ11</accession>
<dbReference type="PANTHER" id="PTHR10845">
    <property type="entry name" value="REGULATOR OF G PROTEIN SIGNALING"/>
    <property type="match status" value="1"/>
</dbReference>
<evidence type="ECO:0000259" key="2">
    <source>
        <dbReference type="PROSITE" id="PS50132"/>
    </source>
</evidence>
<evidence type="ECO:0000259" key="1">
    <source>
        <dbReference type="PROSITE" id="PS50042"/>
    </source>
</evidence>
<feature type="non-terminal residue" evidence="3">
    <location>
        <position position="1"/>
    </location>
</feature>
<proteinExistence type="predicted"/>
<dbReference type="OMA" id="MANIICN"/>
<dbReference type="InterPro" id="IPR036305">
    <property type="entry name" value="RGS_sf"/>
</dbReference>
<dbReference type="InterPro" id="IPR000595">
    <property type="entry name" value="cNMP-bd_dom"/>
</dbReference>
<dbReference type="SUPFAM" id="SSF51206">
    <property type="entry name" value="cAMP-binding domain-like"/>
    <property type="match status" value="1"/>
</dbReference>
<dbReference type="Gene3D" id="2.60.120.10">
    <property type="entry name" value="Jelly Rolls"/>
    <property type="match status" value="1"/>
</dbReference>
<evidence type="ECO:0000313" key="3">
    <source>
        <dbReference type="EMBL" id="ETO05960.1"/>
    </source>
</evidence>